<accession>B9TNZ8</accession>
<feature type="region of interest" description="Disordered" evidence="1">
    <location>
        <begin position="58"/>
        <end position="87"/>
    </location>
</feature>
<feature type="compositionally biased region" description="Basic residues" evidence="1">
    <location>
        <begin position="65"/>
        <end position="81"/>
    </location>
</feature>
<dbReference type="Proteomes" id="UP000008311">
    <property type="component" value="Unassembled WGS sequence"/>
</dbReference>
<keyword evidence="3" id="KW-1185">Reference proteome</keyword>
<name>B9TNZ8_RICCO</name>
<protein>
    <submittedName>
        <fullName evidence="2">Uncharacterized protein</fullName>
    </submittedName>
</protein>
<dbReference type="EMBL" id="EQ994025">
    <property type="protein sequence ID" value="EEF22418.1"/>
    <property type="molecule type" value="Genomic_DNA"/>
</dbReference>
<dbReference type="AlphaFoldDB" id="B9TNZ8"/>
<reference evidence="3" key="1">
    <citation type="journal article" date="2010" name="Nat. Biotechnol.">
        <title>Draft genome sequence of the oilseed species Ricinus communis.</title>
        <authorList>
            <person name="Chan A.P."/>
            <person name="Crabtree J."/>
            <person name="Zhao Q."/>
            <person name="Lorenzi H."/>
            <person name="Orvis J."/>
            <person name="Puiu D."/>
            <person name="Melake-Berhan A."/>
            <person name="Jones K.M."/>
            <person name="Redman J."/>
            <person name="Chen G."/>
            <person name="Cahoon E.B."/>
            <person name="Gedil M."/>
            <person name="Stanke M."/>
            <person name="Haas B.J."/>
            <person name="Wortman J.R."/>
            <person name="Fraser-Liggett C.M."/>
            <person name="Ravel J."/>
            <person name="Rabinowicz P.D."/>
        </authorList>
    </citation>
    <scope>NUCLEOTIDE SEQUENCE [LARGE SCALE GENOMIC DNA]</scope>
    <source>
        <strain evidence="3">cv. Hale</strain>
    </source>
</reference>
<evidence type="ECO:0000313" key="2">
    <source>
        <dbReference type="EMBL" id="EEF22418.1"/>
    </source>
</evidence>
<sequence>MSASRRPHLRSSIISLTAATVQVAPRRIATPMTSAHSAASVPVTARGVMSIMTLIPQEPTEGTRYRTRRGMSGRSQRGARHYGRDGA</sequence>
<gene>
    <name evidence="2" type="ORF">RCOM_1986300</name>
</gene>
<dbReference type="InParanoid" id="B9TNZ8"/>
<evidence type="ECO:0000313" key="3">
    <source>
        <dbReference type="Proteomes" id="UP000008311"/>
    </source>
</evidence>
<proteinExistence type="predicted"/>
<organism evidence="2 3">
    <name type="scientific">Ricinus communis</name>
    <name type="common">Castor bean</name>
    <dbReference type="NCBI Taxonomy" id="3988"/>
    <lineage>
        <taxon>Eukaryota</taxon>
        <taxon>Viridiplantae</taxon>
        <taxon>Streptophyta</taxon>
        <taxon>Embryophyta</taxon>
        <taxon>Tracheophyta</taxon>
        <taxon>Spermatophyta</taxon>
        <taxon>Magnoliopsida</taxon>
        <taxon>eudicotyledons</taxon>
        <taxon>Gunneridae</taxon>
        <taxon>Pentapetalae</taxon>
        <taxon>rosids</taxon>
        <taxon>fabids</taxon>
        <taxon>Malpighiales</taxon>
        <taxon>Euphorbiaceae</taxon>
        <taxon>Acalyphoideae</taxon>
        <taxon>Acalypheae</taxon>
        <taxon>Ricinus</taxon>
    </lineage>
</organism>
<evidence type="ECO:0000256" key="1">
    <source>
        <dbReference type="SAM" id="MobiDB-lite"/>
    </source>
</evidence>